<dbReference type="PANTHER" id="PTHR13932">
    <property type="entry name" value="COPROPORPHYRINIGEN III OXIDASE"/>
    <property type="match status" value="1"/>
</dbReference>
<keyword evidence="9" id="KW-0963">Cytoplasm</keyword>
<organism evidence="11 12">
    <name type="scientific">Eisenbergiella tayi</name>
    <dbReference type="NCBI Taxonomy" id="1432052"/>
    <lineage>
        <taxon>Bacteria</taxon>
        <taxon>Bacillati</taxon>
        <taxon>Bacillota</taxon>
        <taxon>Clostridia</taxon>
        <taxon>Lachnospirales</taxon>
        <taxon>Lachnospiraceae</taxon>
        <taxon>Eisenbergiella</taxon>
    </lineage>
</organism>
<evidence type="ECO:0000256" key="2">
    <source>
        <dbReference type="ARBA" id="ARBA00017228"/>
    </source>
</evidence>
<dbReference type="SFLD" id="SFLDF00288">
    <property type="entry name" value="HemN-like__clustered_with_nucl"/>
    <property type="match status" value="1"/>
</dbReference>
<dbReference type="AlphaFoldDB" id="A0A1E3AFR3"/>
<dbReference type="SFLD" id="SFLDF00562">
    <property type="entry name" value="HemN-like__clustered_with_heat"/>
    <property type="match status" value="1"/>
</dbReference>
<evidence type="ECO:0000256" key="3">
    <source>
        <dbReference type="ARBA" id="ARBA00022617"/>
    </source>
</evidence>
<evidence type="ECO:0000256" key="7">
    <source>
        <dbReference type="ARBA" id="ARBA00023014"/>
    </source>
</evidence>
<dbReference type="NCBIfam" id="TIGR00539">
    <property type="entry name" value="hemN_rel"/>
    <property type="match status" value="1"/>
</dbReference>
<reference evidence="11 12" key="1">
    <citation type="submission" date="2016-07" db="EMBL/GenBank/DDBJ databases">
        <title>Characterization of isolates of Eisenbergiella tayi derived from blood cultures, using whole genome sequencing.</title>
        <authorList>
            <person name="Burdz T."/>
            <person name="Wiebe D."/>
            <person name="Huynh C."/>
            <person name="Bernard K."/>
        </authorList>
    </citation>
    <scope>NUCLEOTIDE SEQUENCE [LARGE SCALE GENOMIC DNA]</scope>
    <source>
        <strain evidence="11 12">NML 110608</strain>
    </source>
</reference>
<gene>
    <name evidence="11" type="primary">hemN</name>
    <name evidence="11" type="ORF">BEI61_03478</name>
</gene>
<keyword evidence="6 9" id="KW-0408">Iron</keyword>
<dbReference type="SFLD" id="SFLDG01082">
    <property type="entry name" value="B12-binding_domain_containing"/>
    <property type="match status" value="1"/>
</dbReference>
<protein>
    <recommendedName>
        <fullName evidence="2 9">Heme chaperone HemW</fullName>
    </recommendedName>
</protein>
<dbReference type="GO" id="GO:0004109">
    <property type="term" value="F:coproporphyrinogen oxidase activity"/>
    <property type="evidence" value="ECO:0007669"/>
    <property type="project" value="InterPro"/>
</dbReference>
<dbReference type="InterPro" id="IPR013785">
    <property type="entry name" value="Aldolase_TIM"/>
</dbReference>
<evidence type="ECO:0000256" key="8">
    <source>
        <dbReference type="ARBA" id="ARBA00023186"/>
    </source>
</evidence>
<keyword evidence="11" id="KW-0560">Oxidoreductase</keyword>
<dbReference type="CDD" id="cd01335">
    <property type="entry name" value="Radical_SAM"/>
    <property type="match status" value="1"/>
</dbReference>
<dbReference type="GO" id="GO:0051539">
    <property type="term" value="F:4 iron, 4 sulfur cluster binding"/>
    <property type="evidence" value="ECO:0007669"/>
    <property type="project" value="UniProtKB-UniRule"/>
</dbReference>
<keyword evidence="4 9" id="KW-0949">S-adenosyl-L-methionine</keyword>
<dbReference type="SFLD" id="SFLDS00029">
    <property type="entry name" value="Radical_SAM"/>
    <property type="match status" value="1"/>
</dbReference>
<evidence type="ECO:0000256" key="6">
    <source>
        <dbReference type="ARBA" id="ARBA00023004"/>
    </source>
</evidence>
<keyword evidence="5 9" id="KW-0479">Metal-binding</keyword>
<evidence type="ECO:0000256" key="1">
    <source>
        <dbReference type="ARBA" id="ARBA00006100"/>
    </source>
</evidence>
<evidence type="ECO:0000256" key="4">
    <source>
        <dbReference type="ARBA" id="ARBA00022691"/>
    </source>
</evidence>
<dbReference type="GO" id="GO:0005737">
    <property type="term" value="C:cytoplasm"/>
    <property type="evidence" value="ECO:0007669"/>
    <property type="project" value="UniProtKB-SubCell"/>
</dbReference>
<dbReference type="PATRIC" id="fig|1432052.4.peg.3870"/>
<dbReference type="SFLD" id="SFLDG01065">
    <property type="entry name" value="anaerobic_coproporphyrinogen-I"/>
    <property type="match status" value="1"/>
</dbReference>
<dbReference type="InterPro" id="IPR006638">
    <property type="entry name" value="Elp3/MiaA/NifB-like_rSAM"/>
</dbReference>
<dbReference type="Pfam" id="PF06969">
    <property type="entry name" value="HemN_C"/>
    <property type="match status" value="1"/>
</dbReference>
<sequence length="409" mass="45874">MRSMQRSDESGRRSLGIYLHVPFCVRKCLYCDFLSAPGDDEMKTEYVEALKREIRGQASLYGGHEVRTVFLGGGTPSLLSGEQIGVIMECLREEFSFGGDGVEVTMEVNPGTVTRESLSGYRLAGVNRLSMGLQSADDRELKALGRIHTWEDFLCSYEMARKEGFGNINVDLMSALPGQSPEGWAETLEKVIRLKPEHISAYSLIIEEGTPFFEYYGKSGDGAEAGRLPLPTEDEDRVMYGRTKEILGKAGYGRYEISNYALPGFACRHNVSYWERTDYAGFGVGAASLLGNVRWSNTADMGRYLEFSGERGMETHLKLSVQKLSVQEQMEEFMFLGLRMTDGVSARRFYEEFGESLENIYAAAIDKLVKEGLLVRVEKGADGREDTWFRLTDFGIDVSNYALSEFLFD</sequence>
<comment type="caution">
    <text evidence="11">The sequence shown here is derived from an EMBL/GenBank/DDBJ whole genome shotgun (WGS) entry which is preliminary data.</text>
</comment>
<dbReference type="InterPro" id="IPR007197">
    <property type="entry name" value="rSAM"/>
</dbReference>
<dbReference type="PANTHER" id="PTHR13932:SF5">
    <property type="entry name" value="RADICAL S-ADENOSYL METHIONINE DOMAIN-CONTAINING PROTEIN 1, MITOCHONDRIAL"/>
    <property type="match status" value="1"/>
</dbReference>
<comment type="subcellular location">
    <subcellularLocation>
        <location evidence="9">Cytoplasm</location>
    </subcellularLocation>
</comment>
<keyword evidence="3 9" id="KW-0349">Heme</keyword>
<evidence type="ECO:0000259" key="10">
    <source>
        <dbReference type="PROSITE" id="PS51918"/>
    </source>
</evidence>
<dbReference type="SUPFAM" id="SSF102114">
    <property type="entry name" value="Radical SAM enzymes"/>
    <property type="match status" value="1"/>
</dbReference>
<name>A0A1E3AFR3_9FIRM</name>
<dbReference type="PROSITE" id="PS51918">
    <property type="entry name" value="RADICAL_SAM"/>
    <property type="match status" value="1"/>
</dbReference>
<dbReference type="GO" id="GO:0046872">
    <property type="term" value="F:metal ion binding"/>
    <property type="evidence" value="ECO:0007669"/>
    <property type="project" value="UniProtKB-UniRule"/>
</dbReference>
<dbReference type="GO" id="GO:0006779">
    <property type="term" value="P:porphyrin-containing compound biosynthetic process"/>
    <property type="evidence" value="ECO:0007669"/>
    <property type="project" value="InterPro"/>
</dbReference>
<dbReference type="InterPro" id="IPR058240">
    <property type="entry name" value="rSAM_sf"/>
</dbReference>
<evidence type="ECO:0000313" key="11">
    <source>
        <dbReference type="EMBL" id="ODM07588.1"/>
    </source>
</evidence>
<proteinExistence type="inferred from homology"/>
<keyword evidence="9" id="KW-0004">4Fe-4S</keyword>
<dbReference type="SMART" id="SM00729">
    <property type="entry name" value="Elp3"/>
    <property type="match status" value="1"/>
</dbReference>
<keyword evidence="8 9" id="KW-0143">Chaperone</keyword>
<comment type="similarity">
    <text evidence="1">Belongs to the anaerobic coproporphyrinogen-III oxidase family. HemW subfamily.</text>
</comment>
<dbReference type="InterPro" id="IPR004559">
    <property type="entry name" value="HemW-like"/>
</dbReference>
<evidence type="ECO:0000313" key="12">
    <source>
        <dbReference type="Proteomes" id="UP000094067"/>
    </source>
</evidence>
<accession>A0A1E3AFR3</accession>
<dbReference type="InterPro" id="IPR034505">
    <property type="entry name" value="Coproporphyrinogen-III_oxidase"/>
</dbReference>
<dbReference type="InterPro" id="IPR010723">
    <property type="entry name" value="HemN_C"/>
</dbReference>
<evidence type="ECO:0000256" key="5">
    <source>
        <dbReference type="ARBA" id="ARBA00022723"/>
    </source>
</evidence>
<comment type="function">
    <text evidence="9">Probably acts as a heme chaperone, transferring heme to an unknown acceptor. Binds one molecule of heme per monomer, possibly covalently. Binds 1 [4Fe-4S] cluster. The cluster is coordinated with 3 cysteines and an exchangeable S-adenosyl-L-methionine.</text>
</comment>
<keyword evidence="7 9" id="KW-0411">Iron-sulfur</keyword>
<dbReference type="Proteomes" id="UP000094067">
    <property type="component" value="Unassembled WGS sequence"/>
</dbReference>
<feature type="domain" description="Radical SAM core" evidence="10">
    <location>
        <begin position="9"/>
        <end position="254"/>
    </location>
</feature>
<dbReference type="EMBL" id="MCGH01000002">
    <property type="protein sequence ID" value="ODM07588.1"/>
    <property type="molecule type" value="Genomic_DNA"/>
</dbReference>
<evidence type="ECO:0000256" key="9">
    <source>
        <dbReference type="RuleBase" id="RU364116"/>
    </source>
</evidence>
<dbReference type="Gene3D" id="3.20.20.70">
    <property type="entry name" value="Aldolase class I"/>
    <property type="match status" value="1"/>
</dbReference>
<dbReference type="Pfam" id="PF04055">
    <property type="entry name" value="Radical_SAM"/>
    <property type="match status" value="1"/>
</dbReference>